<dbReference type="OrthoDB" id="5978656at2759"/>
<dbReference type="EMBL" id="NCKV01029428">
    <property type="protein sequence ID" value="RWS19161.1"/>
    <property type="molecule type" value="Genomic_DNA"/>
</dbReference>
<dbReference type="VEuPathDB" id="VectorBase:LDEU012879"/>
<dbReference type="SUPFAM" id="SSF53383">
    <property type="entry name" value="PLP-dependent transferases"/>
    <property type="match status" value="1"/>
</dbReference>
<dbReference type="GO" id="GO:0005737">
    <property type="term" value="C:cytoplasm"/>
    <property type="evidence" value="ECO:0007669"/>
    <property type="project" value="InterPro"/>
</dbReference>
<evidence type="ECO:0000313" key="5">
    <source>
        <dbReference type="EMBL" id="RWS19161.1"/>
    </source>
</evidence>
<reference evidence="5 6" key="1">
    <citation type="journal article" date="2018" name="Gigascience">
        <title>Genomes of trombidid mites reveal novel predicted allergens and laterally-transferred genes associated with secondary metabolism.</title>
        <authorList>
            <person name="Dong X."/>
            <person name="Chaisiri K."/>
            <person name="Xia D."/>
            <person name="Armstrong S.D."/>
            <person name="Fang Y."/>
            <person name="Donnelly M.J."/>
            <person name="Kadowaki T."/>
            <person name="McGarry J.W."/>
            <person name="Darby A.C."/>
            <person name="Makepeace B.L."/>
        </authorList>
    </citation>
    <scope>NUCLEOTIDE SEQUENCE [LARGE SCALE GENOMIC DNA]</scope>
    <source>
        <strain evidence="5">UoL-UT</strain>
    </source>
</reference>
<dbReference type="InterPro" id="IPR000192">
    <property type="entry name" value="Aminotrans_V_dom"/>
</dbReference>
<name>A0A443RUV1_9ACAR</name>
<dbReference type="Proteomes" id="UP000288716">
    <property type="component" value="Unassembled WGS sequence"/>
</dbReference>
<dbReference type="GO" id="GO:0030170">
    <property type="term" value="F:pyridoxal phosphate binding"/>
    <property type="evidence" value="ECO:0007669"/>
    <property type="project" value="InterPro"/>
</dbReference>
<gene>
    <name evidence="5" type="ORF">B4U80_02403</name>
</gene>
<keyword evidence="6" id="KW-1185">Reference proteome</keyword>
<dbReference type="InterPro" id="IPR010111">
    <property type="entry name" value="Kynureninase"/>
</dbReference>
<feature type="non-terminal residue" evidence="5">
    <location>
        <position position="220"/>
    </location>
</feature>
<dbReference type="Gene3D" id="3.90.1150.10">
    <property type="entry name" value="Aspartate Aminotransferase, domain 1"/>
    <property type="match status" value="1"/>
</dbReference>
<evidence type="ECO:0000259" key="4">
    <source>
        <dbReference type="Pfam" id="PF00266"/>
    </source>
</evidence>
<dbReference type="GO" id="GO:0019441">
    <property type="term" value="P:L-tryptophan catabolic process to kynurenine"/>
    <property type="evidence" value="ECO:0007669"/>
    <property type="project" value="TreeGrafter"/>
</dbReference>
<evidence type="ECO:0000256" key="1">
    <source>
        <dbReference type="ARBA" id="ARBA00022642"/>
    </source>
</evidence>
<dbReference type="InterPro" id="IPR015421">
    <property type="entry name" value="PyrdxlP-dep_Trfase_major"/>
</dbReference>
<dbReference type="Gene3D" id="3.40.640.10">
    <property type="entry name" value="Type I PLP-dependent aspartate aminotransferase-like (Major domain)"/>
    <property type="match status" value="1"/>
</dbReference>
<keyword evidence="1" id="KW-0662">Pyridine nucleotide biosynthesis</keyword>
<feature type="domain" description="Aminotransferase class V" evidence="4">
    <location>
        <begin position="61"/>
        <end position="218"/>
    </location>
</feature>
<dbReference type="GO" id="GO:0043420">
    <property type="term" value="P:anthranilate metabolic process"/>
    <property type="evidence" value="ECO:0007669"/>
    <property type="project" value="TreeGrafter"/>
</dbReference>
<dbReference type="GO" id="GO:0009435">
    <property type="term" value="P:NAD+ biosynthetic process"/>
    <property type="evidence" value="ECO:0007669"/>
    <property type="project" value="InterPro"/>
</dbReference>
<feature type="non-terminal residue" evidence="5">
    <location>
        <position position="1"/>
    </location>
</feature>
<dbReference type="PANTHER" id="PTHR14084">
    <property type="entry name" value="KYNURENINASE"/>
    <property type="match status" value="1"/>
</dbReference>
<dbReference type="InterPro" id="IPR015424">
    <property type="entry name" value="PyrdxlP-dep_Trfase"/>
</dbReference>
<organism evidence="5 6">
    <name type="scientific">Leptotrombidium deliense</name>
    <dbReference type="NCBI Taxonomy" id="299467"/>
    <lineage>
        <taxon>Eukaryota</taxon>
        <taxon>Metazoa</taxon>
        <taxon>Ecdysozoa</taxon>
        <taxon>Arthropoda</taxon>
        <taxon>Chelicerata</taxon>
        <taxon>Arachnida</taxon>
        <taxon>Acari</taxon>
        <taxon>Acariformes</taxon>
        <taxon>Trombidiformes</taxon>
        <taxon>Prostigmata</taxon>
        <taxon>Anystina</taxon>
        <taxon>Parasitengona</taxon>
        <taxon>Trombiculoidea</taxon>
        <taxon>Trombiculidae</taxon>
        <taxon>Leptotrombidium</taxon>
    </lineage>
</organism>
<proteinExistence type="predicted"/>
<evidence type="ECO:0000313" key="6">
    <source>
        <dbReference type="Proteomes" id="UP000288716"/>
    </source>
</evidence>
<evidence type="ECO:0000256" key="3">
    <source>
        <dbReference type="ARBA" id="ARBA00022898"/>
    </source>
</evidence>
<dbReference type="PANTHER" id="PTHR14084:SF0">
    <property type="entry name" value="KYNURENINASE"/>
    <property type="match status" value="1"/>
</dbReference>
<keyword evidence="2" id="KW-0378">Hydrolase</keyword>
<keyword evidence="3" id="KW-0663">Pyridoxal phosphate</keyword>
<accession>A0A443RUV1</accession>
<dbReference type="STRING" id="299467.A0A443RUV1"/>
<dbReference type="Pfam" id="PF00266">
    <property type="entry name" value="Aminotran_5"/>
    <property type="match status" value="1"/>
</dbReference>
<dbReference type="GO" id="GO:0030429">
    <property type="term" value="F:kynureninase activity"/>
    <property type="evidence" value="ECO:0007669"/>
    <property type="project" value="InterPro"/>
</dbReference>
<dbReference type="InterPro" id="IPR015422">
    <property type="entry name" value="PyrdxlP-dep_Trfase_small"/>
</dbReference>
<comment type="caution">
    <text evidence="5">The sequence shown here is derived from an EMBL/GenBank/DDBJ whole genome shotgun (WGS) entry which is preliminary data.</text>
</comment>
<evidence type="ECO:0000256" key="2">
    <source>
        <dbReference type="ARBA" id="ARBA00022801"/>
    </source>
</evidence>
<protein>
    <submittedName>
        <fullName evidence="5">Kynureninase-like protein</fullName>
    </submittedName>
</protein>
<dbReference type="AlphaFoldDB" id="A0A443RUV1"/>
<sequence>ENSEITDENEECIYLCGQSMGLKPKATDSYVQKVLENWGKIGVHSHFTGYLPAALSDLSPKAKMANLVGAKSSEVAICNGLTVNLQILLSTFYRPTSQRHKIIIEEHAFSSDMYVVKSQIVLHGYSPETSLRKLKLRPNEHLFREEDILDVIANEGDNVALILLFGVQYYSGQLMNIQKLTAAAHEKGIIVGLDAAHSVGNVILRLHDWNVDFAAWCTYK</sequence>